<gene>
    <name evidence="2" type="ORF">PNOK_0272200</name>
</gene>
<evidence type="ECO:0000256" key="1">
    <source>
        <dbReference type="SAM" id="MobiDB-lite"/>
    </source>
</evidence>
<dbReference type="EMBL" id="NBII01000002">
    <property type="protein sequence ID" value="PAV22765.1"/>
    <property type="molecule type" value="Genomic_DNA"/>
</dbReference>
<proteinExistence type="predicted"/>
<feature type="region of interest" description="Disordered" evidence="1">
    <location>
        <begin position="352"/>
        <end position="383"/>
    </location>
</feature>
<organism evidence="2 3">
    <name type="scientific">Pyrrhoderma noxium</name>
    <dbReference type="NCBI Taxonomy" id="2282107"/>
    <lineage>
        <taxon>Eukaryota</taxon>
        <taxon>Fungi</taxon>
        <taxon>Dikarya</taxon>
        <taxon>Basidiomycota</taxon>
        <taxon>Agaricomycotina</taxon>
        <taxon>Agaricomycetes</taxon>
        <taxon>Hymenochaetales</taxon>
        <taxon>Hymenochaetaceae</taxon>
        <taxon>Pyrrhoderma</taxon>
    </lineage>
</organism>
<dbReference type="GO" id="GO:0031011">
    <property type="term" value="C:Ino80 complex"/>
    <property type="evidence" value="ECO:0007669"/>
    <property type="project" value="InterPro"/>
</dbReference>
<feature type="region of interest" description="Disordered" evidence="1">
    <location>
        <begin position="250"/>
        <end position="293"/>
    </location>
</feature>
<dbReference type="Proteomes" id="UP000217199">
    <property type="component" value="Unassembled WGS sequence"/>
</dbReference>
<protein>
    <recommendedName>
        <fullName evidence="4">Ino eighty subunit 1</fullName>
    </recommendedName>
</protein>
<comment type="caution">
    <text evidence="2">The sequence shown here is derived from an EMBL/GenBank/DDBJ whole genome shotgun (WGS) entry which is preliminary data.</text>
</comment>
<dbReference type="InParanoid" id="A0A286UTH2"/>
<dbReference type="AlphaFoldDB" id="A0A286UTH2"/>
<accession>A0A286UTH2</accession>
<sequence>MNASTSYEELPSTRMQNNDLEPSNLQFSFKKILPIKKNDAEMLTRLDIQFDLLDAIFSDTTKVFTDQRPGNASNKVCFKDLYINSLYQSPRCSKVLKDKMKETPAFALEFGKIALLANIGRINTTMAFFPEMRTALRTYHPVPSLQKTDGNLQDAPRIKNCLKAALLSLELKRAPTSLAAVLEKLRQGIKPPTSIVNLLFIMANQATLLARSHFEAPLDFLDLFMPVNIPSPHRARAFLWLVYHYLEDPTSSPSDSPSTNPFSDDFSRSNPGKVPWLPRLSTDEMQKRGENIDPAEEVEWGSKMCKERTSFLQRLISASAIERKNRSEFSSSQVLELAPRRPRAPRQIYRDDDREGGFKHYEPQQSVPYDTLPPSPITSRVSPTYPAPLAPVVNKQPVPPRRTMLEHAFRIVSSTDPLAGSDEELDDHVKVDYERRLRVLNRLRGKSPTPPMPIYPTTAVAHERSSVRWTPYPTTRRRPIVR</sequence>
<evidence type="ECO:0000313" key="3">
    <source>
        <dbReference type="Proteomes" id="UP000217199"/>
    </source>
</evidence>
<evidence type="ECO:0008006" key="4">
    <source>
        <dbReference type="Google" id="ProtNLM"/>
    </source>
</evidence>
<dbReference type="PANTHER" id="PTHR37287:SF1">
    <property type="entry name" value="INO EIGHTY SUBUNIT 1"/>
    <property type="match status" value="1"/>
</dbReference>
<name>A0A286UTH2_9AGAM</name>
<feature type="compositionally biased region" description="Low complexity" evidence="1">
    <location>
        <begin position="250"/>
        <end position="264"/>
    </location>
</feature>
<keyword evidence="3" id="KW-1185">Reference proteome</keyword>
<dbReference type="InterPro" id="IPR038014">
    <property type="entry name" value="Ies1"/>
</dbReference>
<dbReference type="OrthoDB" id="5413003at2759"/>
<feature type="compositionally biased region" description="Basic and acidic residues" evidence="1">
    <location>
        <begin position="281"/>
        <end position="291"/>
    </location>
</feature>
<dbReference type="PANTHER" id="PTHR37287">
    <property type="entry name" value="INO EIGHTY SUBUNIT 1"/>
    <property type="match status" value="1"/>
</dbReference>
<reference evidence="2 3" key="1">
    <citation type="journal article" date="2017" name="Mol. Ecol.">
        <title>Comparative and population genomic landscape of Phellinus noxius: A hypervariable fungus causing root rot in trees.</title>
        <authorList>
            <person name="Chung C.L."/>
            <person name="Lee T.J."/>
            <person name="Akiba M."/>
            <person name="Lee H.H."/>
            <person name="Kuo T.H."/>
            <person name="Liu D."/>
            <person name="Ke H.M."/>
            <person name="Yokoi T."/>
            <person name="Roa M.B."/>
            <person name="Lu M.J."/>
            <person name="Chang Y.Y."/>
            <person name="Ann P.J."/>
            <person name="Tsai J.N."/>
            <person name="Chen C.Y."/>
            <person name="Tzean S.S."/>
            <person name="Ota Y."/>
            <person name="Hattori T."/>
            <person name="Sahashi N."/>
            <person name="Liou R.F."/>
            <person name="Kikuchi T."/>
            <person name="Tsai I.J."/>
        </authorList>
    </citation>
    <scope>NUCLEOTIDE SEQUENCE [LARGE SCALE GENOMIC DNA]</scope>
    <source>
        <strain evidence="2 3">FFPRI411160</strain>
    </source>
</reference>
<evidence type="ECO:0000313" key="2">
    <source>
        <dbReference type="EMBL" id="PAV22765.1"/>
    </source>
</evidence>
<feature type="compositionally biased region" description="Basic and acidic residues" evidence="1">
    <location>
        <begin position="352"/>
        <end position="362"/>
    </location>
</feature>
<dbReference type="STRING" id="2282107.A0A286UTH2"/>